<dbReference type="InterPro" id="IPR036388">
    <property type="entry name" value="WH-like_DNA-bd_sf"/>
</dbReference>
<organism evidence="2 3">
    <name type="scientific">Microbacterium panaciterrae</name>
    <dbReference type="NCBI Taxonomy" id="985759"/>
    <lineage>
        <taxon>Bacteria</taxon>
        <taxon>Bacillati</taxon>
        <taxon>Actinomycetota</taxon>
        <taxon>Actinomycetes</taxon>
        <taxon>Micrococcales</taxon>
        <taxon>Microbacteriaceae</taxon>
        <taxon>Microbacterium</taxon>
    </lineage>
</organism>
<dbReference type="Proteomes" id="UP001500731">
    <property type="component" value="Unassembled WGS sequence"/>
</dbReference>
<dbReference type="SUPFAM" id="SSF46785">
    <property type="entry name" value="Winged helix' DNA-binding domain"/>
    <property type="match status" value="1"/>
</dbReference>
<feature type="domain" description="HTH marR-type" evidence="1">
    <location>
        <begin position="16"/>
        <end position="148"/>
    </location>
</feature>
<dbReference type="InterPro" id="IPR000835">
    <property type="entry name" value="HTH_MarR-typ"/>
</dbReference>
<comment type="caution">
    <text evidence="2">The sequence shown here is derived from an EMBL/GenBank/DDBJ whole genome shotgun (WGS) entry which is preliminary data.</text>
</comment>
<dbReference type="PANTHER" id="PTHR33164:SF106">
    <property type="entry name" value="TRANSCRIPTIONAL REGULATORY PROTEIN"/>
    <property type="match status" value="1"/>
</dbReference>
<name>A0ABP8PRP6_9MICO</name>
<dbReference type="PROSITE" id="PS50995">
    <property type="entry name" value="HTH_MARR_2"/>
    <property type="match status" value="1"/>
</dbReference>
<evidence type="ECO:0000313" key="3">
    <source>
        <dbReference type="Proteomes" id="UP001500731"/>
    </source>
</evidence>
<gene>
    <name evidence="2" type="ORF">GCM10023171_34590</name>
</gene>
<accession>A0ABP8PRP6</accession>
<proteinExistence type="predicted"/>
<evidence type="ECO:0000259" key="1">
    <source>
        <dbReference type="PROSITE" id="PS50995"/>
    </source>
</evidence>
<reference evidence="3" key="1">
    <citation type="journal article" date="2019" name="Int. J. Syst. Evol. Microbiol.">
        <title>The Global Catalogue of Microorganisms (GCM) 10K type strain sequencing project: providing services to taxonomists for standard genome sequencing and annotation.</title>
        <authorList>
            <consortium name="The Broad Institute Genomics Platform"/>
            <consortium name="The Broad Institute Genome Sequencing Center for Infectious Disease"/>
            <person name="Wu L."/>
            <person name="Ma J."/>
        </authorList>
    </citation>
    <scope>NUCLEOTIDE SEQUENCE [LARGE SCALE GENOMIC DNA]</scope>
    <source>
        <strain evidence="3">JCM 17839</strain>
    </source>
</reference>
<dbReference type="Pfam" id="PF01047">
    <property type="entry name" value="MarR"/>
    <property type="match status" value="1"/>
</dbReference>
<dbReference type="Gene3D" id="1.10.10.10">
    <property type="entry name" value="Winged helix-like DNA-binding domain superfamily/Winged helix DNA-binding domain"/>
    <property type="match status" value="1"/>
</dbReference>
<keyword evidence="3" id="KW-1185">Reference proteome</keyword>
<protein>
    <submittedName>
        <fullName evidence="2">MarR family transcriptional regulator</fullName>
    </submittedName>
</protein>
<dbReference type="EMBL" id="BAABGP010000024">
    <property type="protein sequence ID" value="GAA4491156.1"/>
    <property type="molecule type" value="Genomic_DNA"/>
</dbReference>
<dbReference type="RefSeq" id="WP_345188697.1">
    <property type="nucleotide sequence ID" value="NZ_BAABGP010000024.1"/>
</dbReference>
<evidence type="ECO:0000313" key="2">
    <source>
        <dbReference type="EMBL" id="GAA4491156.1"/>
    </source>
</evidence>
<dbReference type="InterPro" id="IPR039422">
    <property type="entry name" value="MarR/SlyA-like"/>
</dbReference>
<sequence length="161" mass="17663">MKNELDTSSSTAARRADELRGALREARVQLSVLNHRVGFGLEVRDTDFDCLDLISIHGPLNPTSLARLTGVRPATLTGILDRLERGGWIVRERDAGDRRAVTVRVLPDRDSDVYGLYAGMNAQFDRICADYDDAQLDTIAGFLSRVREAAATSTAALSDQD</sequence>
<dbReference type="PANTHER" id="PTHR33164">
    <property type="entry name" value="TRANSCRIPTIONAL REGULATOR, MARR FAMILY"/>
    <property type="match status" value="1"/>
</dbReference>
<dbReference type="InterPro" id="IPR036390">
    <property type="entry name" value="WH_DNA-bd_sf"/>
</dbReference>
<dbReference type="SMART" id="SM00347">
    <property type="entry name" value="HTH_MARR"/>
    <property type="match status" value="1"/>
</dbReference>